<dbReference type="Pfam" id="PF14062">
    <property type="entry name" value="DUF4253"/>
    <property type="match status" value="1"/>
</dbReference>
<evidence type="ECO:0000259" key="1">
    <source>
        <dbReference type="Pfam" id="PF14062"/>
    </source>
</evidence>
<protein>
    <submittedName>
        <fullName evidence="2">DUF4253 domain-containing protein</fullName>
    </submittedName>
</protein>
<dbReference type="InterPro" id="IPR025349">
    <property type="entry name" value="DUF4253"/>
</dbReference>
<dbReference type="EMBL" id="JBEZFP010000034">
    <property type="protein sequence ID" value="MEU8134952.1"/>
    <property type="molecule type" value="Genomic_DNA"/>
</dbReference>
<dbReference type="RefSeq" id="WP_358354067.1">
    <property type="nucleotide sequence ID" value="NZ_JBEZFP010000034.1"/>
</dbReference>
<evidence type="ECO:0000313" key="2">
    <source>
        <dbReference type="EMBL" id="MEU8134952.1"/>
    </source>
</evidence>
<sequence length="271" mass="29519">MTMHHDPLAVLASDPTGRSLGLDLPPGTVVDRTFEGPRPPFLWHTDDVVGAGIWTRLEAAAQATGLQPVVFWGDWRSELDHSHASAPGDHDPDDVLGRLWDSCMPDADDPADLVRANDKTIAPFGANWPGLAPASTADADSAAAEFVDDLVGSKWFVEPRGGLVDARRSADILTAIGWTGSLNHDNDVAVFAAVLRSWEERFGTRLVAVSFDQLEVAVSAPPRSADEALAVAAEHYAFCPDNIWQGTRSTRTIRHYADTLVGARRWSFWWD</sequence>
<comment type="caution">
    <text evidence="2">The sequence shown here is derived from an EMBL/GenBank/DDBJ whole genome shotgun (WGS) entry which is preliminary data.</text>
</comment>
<feature type="domain" description="DUF4253" evidence="1">
    <location>
        <begin position="162"/>
        <end position="271"/>
    </location>
</feature>
<organism evidence="2 3">
    <name type="scientific">Streptodolium elevatio</name>
    <dbReference type="NCBI Taxonomy" id="3157996"/>
    <lineage>
        <taxon>Bacteria</taxon>
        <taxon>Bacillati</taxon>
        <taxon>Actinomycetota</taxon>
        <taxon>Actinomycetes</taxon>
        <taxon>Kitasatosporales</taxon>
        <taxon>Streptomycetaceae</taxon>
        <taxon>Streptodolium</taxon>
    </lineage>
</organism>
<gene>
    <name evidence="2" type="ORF">AB0C36_15710</name>
</gene>
<name>A0ABV3DHP4_9ACTN</name>
<accession>A0ABV3DHP4</accession>
<evidence type="ECO:0000313" key="3">
    <source>
        <dbReference type="Proteomes" id="UP001551482"/>
    </source>
</evidence>
<proteinExistence type="predicted"/>
<keyword evidence="3" id="KW-1185">Reference proteome</keyword>
<dbReference type="Proteomes" id="UP001551482">
    <property type="component" value="Unassembled WGS sequence"/>
</dbReference>
<reference evidence="2 3" key="1">
    <citation type="submission" date="2024-06" db="EMBL/GenBank/DDBJ databases">
        <title>The Natural Products Discovery Center: Release of the First 8490 Sequenced Strains for Exploring Actinobacteria Biosynthetic Diversity.</title>
        <authorList>
            <person name="Kalkreuter E."/>
            <person name="Kautsar S.A."/>
            <person name="Yang D."/>
            <person name="Bader C.D."/>
            <person name="Teijaro C.N."/>
            <person name="Fluegel L."/>
            <person name="Davis C.M."/>
            <person name="Simpson J.R."/>
            <person name="Lauterbach L."/>
            <person name="Steele A.D."/>
            <person name="Gui C."/>
            <person name="Meng S."/>
            <person name="Li G."/>
            <person name="Viehrig K."/>
            <person name="Ye F."/>
            <person name="Su P."/>
            <person name="Kiefer A.F."/>
            <person name="Nichols A."/>
            <person name="Cepeda A.J."/>
            <person name="Yan W."/>
            <person name="Fan B."/>
            <person name="Jiang Y."/>
            <person name="Adhikari A."/>
            <person name="Zheng C.-J."/>
            <person name="Schuster L."/>
            <person name="Cowan T.M."/>
            <person name="Smanski M.J."/>
            <person name="Chevrette M.G."/>
            <person name="De Carvalho L.P.S."/>
            <person name="Shen B."/>
        </authorList>
    </citation>
    <scope>NUCLEOTIDE SEQUENCE [LARGE SCALE GENOMIC DNA]</scope>
    <source>
        <strain evidence="2 3">NPDC048946</strain>
    </source>
</reference>